<dbReference type="InterPro" id="IPR050863">
    <property type="entry name" value="CenT-Element_Derived"/>
</dbReference>
<reference evidence="3" key="1">
    <citation type="submission" date="2020-05" db="UniProtKB">
        <authorList>
            <consortium name="EnsemblMetazoa"/>
        </authorList>
    </citation>
    <scope>IDENTIFICATION</scope>
    <source>
        <strain evidence="3">TTRI</strain>
    </source>
</reference>
<dbReference type="AlphaFoldDB" id="A0A1A9VD98"/>
<dbReference type="InterPro" id="IPR004875">
    <property type="entry name" value="DDE_SF_endonuclease_dom"/>
</dbReference>
<keyword evidence="4" id="KW-1185">Reference proteome</keyword>
<organism evidence="3 4">
    <name type="scientific">Glossina austeni</name>
    <name type="common">Savannah tsetse fly</name>
    <dbReference type="NCBI Taxonomy" id="7395"/>
    <lineage>
        <taxon>Eukaryota</taxon>
        <taxon>Metazoa</taxon>
        <taxon>Ecdysozoa</taxon>
        <taxon>Arthropoda</taxon>
        <taxon>Hexapoda</taxon>
        <taxon>Insecta</taxon>
        <taxon>Pterygota</taxon>
        <taxon>Neoptera</taxon>
        <taxon>Endopterygota</taxon>
        <taxon>Diptera</taxon>
        <taxon>Brachycera</taxon>
        <taxon>Muscomorpha</taxon>
        <taxon>Hippoboscoidea</taxon>
        <taxon>Glossinidae</taxon>
        <taxon>Glossina</taxon>
    </lineage>
</organism>
<keyword evidence="1" id="KW-0238">DNA-binding</keyword>
<dbReference type="Proteomes" id="UP000078200">
    <property type="component" value="Unassembled WGS sequence"/>
</dbReference>
<dbReference type="PANTHER" id="PTHR19303">
    <property type="entry name" value="TRANSPOSON"/>
    <property type="match status" value="1"/>
</dbReference>
<dbReference type="PANTHER" id="PTHR19303:SF73">
    <property type="entry name" value="PROTEIN PDC2"/>
    <property type="match status" value="1"/>
</dbReference>
<dbReference type="PROSITE" id="PS51253">
    <property type="entry name" value="HTH_CENPB"/>
    <property type="match status" value="1"/>
</dbReference>
<dbReference type="VEuPathDB" id="VectorBase:GAUT033598"/>
<evidence type="ECO:0000313" key="3">
    <source>
        <dbReference type="EnsemblMetazoa" id="GAUT033598-PA"/>
    </source>
</evidence>
<dbReference type="STRING" id="7395.A0A1A9VD98"/>
<protein>
    <recommendedName>
        <fullName evidence="2">HTH CENPB-type domain-containing protein</fullName>
    </recommendedName>
</protein>
<dbReference type="InterPro" id="IPR006600">
    <property type="entry name" value="HTH_CenpB_DNA-bd_dom"/>
</dbReference>
<sequence>MPKETDTGQPLTDEDSHQFVASKGWFEKFKKQHALHSLKMQDNGSSHSTDLCHRNIQLEFLPSNTTSLLQPLDQEIIATFKAYYIRKSFALLLEKMESSNITVKEV</sequence>
<evidence type="ECO:0000313" key="4">
    <source>
        <dbReference type="Proteomes" id="UP000078200"/>
    </source>
</evidence>
<name>A0A1A9VD98_GLOAU</name>
<dbReference type="GO" id="GO:0003677">
    <property type="term" value="F:DNA binding"/>
    <property type="evidence" value="ECO:0007669"/>
    <property type="project" value="UniProtKB-KW"/>
</dbReference>
<dbReference type="GO" id="GO:0005634">
    <property type="term" value="C:nucleus"/>
    <property type="evidence" value="ECO:0007669"/>
    <property type="project" value="TreeGrafter"/>
</dbReference>
<feature type="domain" description="HTH CENPB-type" evidence="2">
    <location>
        <begin position="1"/>
        <end position="39"/>
    </location>
</feature>
<accession>A0A1A9VD98</accession>
<dbReference type="Pfam" id="PF03184">
    <property type="entry name" value="DDE_1"/>
    <property type="match status" value="1"/>
</dbReference>
<proteinExistence type="predicted"/>
<dbReference type="EnsemblMetazoa" id="GAUT033598-RA">
    <property type="protein sequence ID" value="GAUT033598-PA"/>
    <property type="gene ID" value="GAUT033598"/>
</dbReference>
<evidence type="ECO:0000256" key="1">
    <source>
        <dbReference type="ARBA" id="ARBA00023125"/>
    </source>
</evidence>
<evidence type="ECO:0000259" key="2">
    <source>
        <dbReference type="PROSITE" id="PS51253"/>
    </source>
</evidence>